<feature type="transmembrane region" description="Helical" evidence="4">
    <location>
        <begin position="496"/>
        <end position="518"/>
    </location>
</feature>
<sequence length="1044" mass="110568">MEAPSPVGCASGGVSGTADDVAKCVVVRLYLHSNRLRGSFNSTLGLFEHLQELDLSNNSLAGPLPSRLDQLMTSGQLREVKLSQNSFSYPPPASLIAACNAKFRNFKCLGLPPHSCAAFGPKTYVVRSDKEDECLACPSRILAVLVLSVLVLSVFLGIAVYAYLINRYPEALRTWISTLSIILTHMQTVSILARIRLAWPSSAQQVMNLVLITNVNLDISAARPECAIQNPNFPSYHVYTLCVVCLPLLTLLSVSAARGVHFLHAQLRHVAPSTAERTLDDKLELFESIVFHFWLVMSWSKIFALIIAPDSGDGQTIILTRLGAGVAYGLLGLEVLLLAKYAIHTRAVMAMEARGADGDTSVTIGFSRLSVDRLAYRVSYMTHRFASSAQYWQFVVWLRQFLLEAMALLPTLLGSSASSLSLEPGKLDEAPIKQWVIWLHSSLALVVIAAFALYHRRVYPYYYEFQNKMEDWLYFASGTMILLGVVYTFLDRKHLLVEVLLLVVLVGSLCGSAAYLTFNYNKGRLEPLHRVQRLGSRLGLDEPLERASSFLSSASSSFARRLRRPSPPPAAKPAASPAPARSTDSSSSHSSHAAPPEEPAAPPPFDSASSLVAFDALKLAVHPPPPAPTESAPSLPSAAAAAPRRSWWRRLRRRPSPPPPPPPAAALPPPSPSRVPHRESFYEPSPRVVELLAALRHPPSLHAAGAAVKILPIDGRVAVRTARARRHAAAARAGSLRARTSLPPSPPPRTSAVPLPSPLPAASAAPALDCPPLRTAAASPPPSAAAVPSTSSASLASPLPTSSASLCSPPRTSAVPSAAAASLSHPPRTSSASLSSPPSTSSASLCSPPRTSAVPSAAAASLSHPPRTSSASLSSPPSTSSASLPPSPNTSAAAQPSSPRRASAAPPPCPPRRATAATPLPPLCRPDSADALEAARPAEAPPSPASPCQLPSLLVAPSASSPRGVGRLPTCDESGEDAAAAAPEASCRSVRALRAEFERRSASPSGRGAAGVAEGPHHLLTRSPSSQENARPVLRHRVSREFVN</sequence>
<dbReference type="PANTHER" id="PTHR48053:SF71">
    <property type="entry name" value="LEUCINE RICH REPEAT FAMILY PROTEIN, EXPRESSED"/>
    <property type="match status" value="1"/>
</dbReference>
<keyword evidence="4" id="KW-0812">Transmembrane</keyword>
<evidence type="ECO:0000256" key="2">
    <source>
        <dbReference type="ARBA" id="ARBA00022729"/>
    </source>
</evidence>
<feature type="compositionally biased region" description="Pro residues" evidence="3">
    <location>
        <begin position="743"/>
        <end position="759"/>
    </location>
</feature>
<evidence type="ECO:0000313" key="6">
    <source>
        <dbReference type="Proteomes" id="UP001515480"/>
    </source>
</evidence>
<feature type="compositionally biased region" description="Low complexity" evidence="3">
    <location>
        <begin position="730"/>
        <end position="742"/>
    </location>
</feature>
<feature type="transmembrane region" description="Helical" evidence="4">
    <location>
        <begin position="435"/>
        <end position="453"/>
    </location>
</feature>
<protein>
    <submittedName>
        <fullName evidence="5">Uncharacterized protein</fullName>
    </submittedName>
</protein>
<feature type="compositionally biased region" description="Low complexity" evidence="3">
    <location>
        <begin position="760"/>
        <end position="904"/>
    </location>
</feature>
<feature type="compositionally biased region" description="Low complexity" evidence="3">
    <location>
        <begin position="946"/>
        <end position="962"/>
    </location>
</feature>
<feature type="compositionally biased region" description="Low complexity" evidence="3">
    <location>
        <begin position="629"/>
        <end position="645"/>
    </location>
</feature>
<feature type="region of interest" description="Disordered" evidence="3">
    <location>
        <begin position="558"/>
        <end position="607"/>
    </location>
</feature>
<evidence type="ECO:0000256" key="3">
    <source>
        <dbReference type="SAM" id="MobiDB-lite"/>
    </source>
</evidence>
<evidence type="ECO:0000256" key="1">
    <source>
        <dbReference type="ARBA" id="ARBA00004167"/>
    </source>
</evidence>
<keyword evidence="4" id="KW-1133">Transmembrane helix</keyword>
<accession>A0AB34ICZ5</accession>
<dbReference type="InterPro" id="IPR051716">
    <property type="entry name" value="Plant_RL_S/T_kinase"/>
</dbReference>
<organism evidence="5 6">
    <name type="scientific">Prymnesium parvum</name>
    <name type="common">Toxic golden alga</name>
    <dbReference type="NCBI Taxonomy" id="97485"/>
    <lineage>
        <taxon>Eukaryota</taxon>
        <taxon>Haptista</taxon>
        <taxon>Haptophyta</taxon>
        <taxon>Prymnesiophyceae</taxon>
        <taxon>Prymnesiales</taxon>
        <taxon>Prymnesiaceae</taxon>
        <taxon>Prymnesium</taxon>
    </lineage>
</organism>
<feature type="transmembrane region" description="Helical" evidence="4">
    <location>
        <begin position="473"/>
        <end position="490"/>
    </location>
</feature>
<feature type="compositionally biased region" description="Low complexity" evidence="3">
    <location>
        <begin position="572"/>
        <end position="594"/>
    </location>
</feature>
<keyword evidence="2" id="KW-0732">Signal</keyword>
<feature type="compositionally biased region" description="Pro residues" evidence="3">
    <location>
        <begin position="656"/>
        <end position="673"/>
    </location>
</feature>
<gene>
    <name evidence="5" type="ORF">AB1Y20_014679</name>
</gene>
<keyword evidence="6" id="KW-1185">Reference proteome</keyword>
<keyword evidence="4" id="KW-0472">Membrane</keyword>
<feature type="compositionally biased region" description="Basic residues" evidence="3">
    <location>
        <begin position="646"/>
        <end position="655"/>
    </location>
</feature>
<dbReference type="SUPFAM" id="SSF52058">
    <property type="entry name" value="L domain-like"/>
    <property type="match status" value="1"/>
</dbReference>
<comment type="caution">
    <text evidence="5">The sequence shown here is derived from an EMBL/GenBank/DDBJ whole genome shotgun (WGS) entry which is preliminary data.</text>
</comment>
<name>A0AB34ICZ5_PRYPA</name>
<dbReference type="PANTHER" id="PTHR48053">
    <property type="entry name" value="LEUCINE RICH REPEAT FAMILY PROTEIN, EXPRESSED"/>
    <property type="match status" value="1"/>
</dbReference>
<dbReference type="InterPro" id="IPR001611">
    <property type="entry name" value="Leu-rich_rpt"/>
</dbReference>
<dbReference type="EMBL" id="JBGBPQ010000030">
    <property type="protein sequence ID" value="KAL1496050.1"/>
    <property type="molecule type" value="Genomic_DNA"/>
</dbReference>
<comment type="subcellular location">
    <subcellularLocation>
        <location evidence="1">Membrane</location>
        <topology evidence="1">Single-pass membrane protein</topology>
    </subcellularLocation>
</comment>
<dbReference type="Pfam" id="PF00560">
    <property type="entry name" value="LRR_1"/>
    <property type="match status" value="1"/>
</dbReference>
<feature type="transmembrane region" description="Helical" evidence="4">
    <location>
        <begin position="285"/>
        <end position="306"/>
    </location>
</feature>
<reference evidence="5 6" key="1">
    <citation type="journal article" date="2024" name="Science">
        <title>Giant polyketide synthase enzymes in the biosynthesis of giant marine polyether toxins.</title>
        <authorList>
            <person name="Fallon T.R."/>
            <person name="Shende V.V."/>
            <person name="Wierzbicki I.H."/>
            <person name="Pendleton A.L."/>
            <person name="Watervoot N.F."/>
            <person name="Auber R.P."/>
            <person name="Gonzalez D.J."/>
            <person name="Wisecaver J.H."/>
            <person name="Moore B.S."/>
        </authorList>
    </citation>
    <scope>NUCLEOTIDE SEQUENCE [LARGE SCALE GENOMIC DNA]</scope>
    <source>
        <strain evidence="5 6">12B1</strain>
    </source>
</reference>
<evidence type="ECO:0000256" key="4">
    <source>
        <dbReference type="SAM" id="Phobius"/>
    </source>
</evidence>
<feature type="transmembrane region" description="Helical" evidence="4">
    <location>
        <begin position="318"/>
        <end position="339"/>
    </location>
</feature>
<proteinExistence type="predicted"/>
<dbReference type="GO" id="GO:0016020">
    <property type="term" value="C:membrane"/>
    <property type="evidence" value="ECO:0007669"/>
    <property type="project" value="UniProtKB-SubCell"/>
</dbReference>
<dbReference type="Gene3D" id="3.80.10.10">
    <property type="entry name" value="Ribonuclease Inhibitor"/>
    <property type="match status" value="1"/>
</dbReference>
<feature type="region of interest" description="Disordered" evidence="3">
    <location>
        <begin position="726"/>
        <end position="1044"/>
    </location>
</feature>
<feature type="transmembrane region" description="Helical" evidence="4">
    <location>
        <begin position="141"/>
        <end position="164"/>
    </location>
</feature>
<dbReference type="Proteomes" id="UP001515480">
    <property type="component" value="Unassembled WGS sequence"/>
</dbReference>
<evidence type="ECO:0000313" key="5">
    <source>
        <dbReference type="EMBL" id="KAL1496050.1"/>
    </source>
</evidence>
<feature type="compositionally biased region" description="Pro residues" evidence="3">
    <location>
        <begin position="596"/>
        <end position="605"/>
    </location>
</feature>
<feature type="region of interest" description="Disordered" evidence="3">
    <location>
        <begin position="622"/>
        <end position="682"/>
    </location>
</feature>
<dbReference type="InterPro" id="IPR032675">
    <property type="entry name" value="LRR_dom_sf"/>
</dbReference>
<dbReference type="AlphaFoldDB" id="A0AB34ICZ5"/>
<feature type="compositionally biased region" description="Low complexity" evidence="3">
    <location>
        <begin position="925"/>
        <end position="938"/>
    </location>
</feature>